<organism evidence="2 3">
    <name type="scientific">Rhodotorula mucilaginosa</name>
    <name type="common">Yeast</name>
    <name type="synonym">Rhodotorula rubra</name>
    <dbReference type="NCBI Taxonomy" id="5537"/>
    <lineage>
        <taxon>Eukaryota</taxon>
        <taxon>Fungi</taxon>
        <taxon>Dikarya</taxon>
        <taxon>Basidiomycota</taxon>
        <taxon>Pucciniomycotina</taxon>
        <taxon>Microbotryomycetes</taxon>
        <taxon>Sporidiobolales</taxon>
        <taxon>Sporidiobolaceae</taxon>
        <taxon>Rhodotorula</taxon>
    </lineage>
</organism>
<gene>
    <name evidence="2" type="ORF">C6P46_001519</name>
</gene>
<dbReference type="AlphaFoldDB" id="A0A9P6VV45"/>
<feature type="compositionally biased region" description="Basic and acidic residues" evidence="1">
    <location>
        <begin position="189"/>
        <end position="216"/>
    </location>
</feature>
<accession>A0A9P6VV45</accession>
<keyword evidence="3" id="KW-1185">Reference proteome</keyword>
<reference evidence="2 3" key="1">
    <citation type="submission" date="2020-11" db="EMBL/GenBank/DDBJ databases">
        <title>Kefir isolates.</title>
        <authorList>
            <person name="Marcisauskas S."/>
            <person name="Kim Y."/>
            <person name="Blasche S."/>
        </authorList>
    </citation>
    <scope>NUCLEOTIDE SEQUENCE [LARGE SCALE GENOMIC DNA]</scope>
    <source>
        <strain evidence="2 3">KR</strain>
    </source>
</reference>
<dbReference type="Proteomes" id="UP000777482">
    <property type="component" value="Unassembled WGS sequence"/>
</dbReference>
<comment type="caution">
    <text evidence="2">The sequence shown here is derived from an EMBL/GenBank/DDBJ whole genome shotgun (WGS) entry which is preliminary data.</text>
</comment>
<sequence>MTVPDLSNGGGAPPKVVTTKATELRDPGVAHSATATATEEVKPATARSISARMGTSRPTPVIDSFLTELGCPVLEGRAGGAPSGEESRGRKPMLQSHMDLGTGRNAASKSPPLSATALPPISLDSGRPSPRSSFSSPSDYYKLPPAPPKVSSEAIAVVVETKPGPAQTGNGVDLGHDTATSEATVKVSGEAEKPASTTESKETQHPKAAEGLKSEGEGEQQSQPPAPTRRSRDPCRVPYATTCSCELEDEEIARVKRKAPAPPPVLPRLLLPRAFSILKRCPSCDRSFNETHSERDRVACVMEEHWACVVHLCLTGRIEAAFADE</sequence>
<evidence type="ECO:0000313" key="2">
    <source>
        <dbReference type="EMBL" id="KAG0654731.1"/>
    </source>
</evidence>
<feature type="region of interest" description="Disordered" evidence="1">
    <location>
        <begin position="73"/>
        <end position="235"/>
    </location>
</feature>
<dbReference type="EMBL" id="PUHQ01000140">
    <property type="protein sequence ID" value="KAG0654731.1"/>
    <property type="molecule type" value="Genomic_DNA"/>
</dbReference>
<feature type="compositionally biased region" description="Low complexity" evidence="1">
    <location>
        <begin position="125"/>
        <end position="138"/>
    </location>
</feature>
<protein>
    <submittedName>
        <fullName evidence="2">Uncharacterized protein</fullName>
    </submittedName>
</protein>
<feature type="region of interest" description="Disordered" evidence="1">
    <location>
        <begin position="1"/>
        <end position="61"/>
    </location>
</feature>
<proteinExistence type="predicted"/>
<evidence type="ECO:0000313" key="3">
    <source>
        <dbReference type="Proteomes" id="UP000777482"/>
    </source>
</evidence>
<name>A0A9P6VV45_RHOMI</name>
<evidence type="ECO:0000256" key="1">
    <source>
        <dbReference type="SAM" id="MobiDB-lite"/>
    </source>
</evidence>
<dbReference type="OrthoDB" id="10433681at2759"/>